<name>A0A4R3N389_9GAMM</name>
<feature type="chain" id="PRO_5020234547" evidence="1">
    <location>
        <begin position="27"/>
        <end position="208"/>
    </location>
</feature>
<sequence>MTISNRSSMTALTVAIALTLSGCVTTGDTQGQAMGAGIGAALGCGVGALVSGDARGCATGAAIGGVLGWGVVAINQYQARQVRSSSADNRVYGLTKPVSSTQVKIRRGSNSPKSVRAGQPVNIVTDYSVMLPSSAGTALVTESWTLKKDGKVVTQLPEKSTSRSAGGWEAQAEITIPPDVPPGTYVIEHSVKSGGSYDMDESSFVIRS</sequence>
<evidence type="ECO:0000313" key="2">
    <source>
        <dbReference type="EMBL" id="TCT22777.1"/>
    </source>
</evidence>
<dbReference type="Proteomes" id="UP000295717">
    <property type="component" value="Unassembled WGS sequence"/>
</dbReference>
<protein>
    <submittedName>
        <fullName evidence="2">Outer membrane protein with glycine zipper</fullName>
    </submittedName>
</protein>
<dbReference type="PROSITE" id="PS51257">
    <property type="entry name" value="PROKAR_LIPOPROTEIN"/>
    <property type="match status" value="1"/>
</dbReference>
<dbReference type="RefSeq" id="WP_132975901.1">
    <property type="nucleotide sequence ID" value="NZ_SMAO01000002.1"/>
</dbReference>
<proteinExistence type="predicted"/>
<feature type="signal peptide" evidence="1">
    <location>
        <begin position="1"/>
        <end position="26"/>
    </location>
</feature>
<evidence type="ECO:0000313" key="3">
    <source>
        <dbReference type="Proteomes" id="UP000295717"/>
    </source>
</evidence>
<dbReference type="OrthoDB" id="5765207at2"/>
<comment type="caution">
    <text evidence="2">The sequence shown here is derived from an EMBL/GenBank/DDBJ whole genome shotgun (WGS) entry which is preliminary data.</text>
</comment>
<accession>A0A4R3N389</accession>
<gene>
    <name evidence="2" type="ORF">EDC35_102108</name>
</gene>
<keyword evidence="3" id="KW-1185">Reference proteome</keyword>
<dbReference type="EMBL" id="SMAO01000002">
    <property type="protein sequence ID" value="TCT22777.1"/>
    <property type="molecule type" value="Genomic_DNA"/>
</dbReference>
<reference evidence="2 3" key="1">
    <citation type="submission" date="2019-03" db="EMBL/GenBank/DDBJ databases">
        <title>Genomic Encyclopedia of Type Strains, Phase IV (KMG-IV): sequencing the most valuable type-strain genomes for metagenomic binning, comparative biology and taxonomic classification.</title>
        <authorList>
            <person name="Goeker M."/>
        </authorList>
    </citation>
    <scope>NUCLEOTIDE SEQUENCE [LARGE SCALE GENOMIC DNA]</scope>
    <source>
        <strain evidence="2 3">DSM 13587</strain>
    </source>
</reference>
<dbReference type="AlphaFoldDB" id="A0A4R3N389"/>
<organism evidence="2 3">
    <name type="scientific">Thiobaca trueperi</name>
    <dbReference type="NCBI Taxonomy" id="127458"/>
    <lineage>
        <taxon>Bacteria</taxon>
        <taxon>Pseudomonadati</taxon>
        <taxon>Pseudomonadota</taxon>
        <taxon>Gammaproteobacteria</taxon>
        <taxon>Chromatiales</taxon>
        <taxon>Chromatiaceae</taxon>
        <taxon>Thiobaca</taxon>
    </lineage>
</organism>
<keyword evidence="1" id="KW-0732">Signal</keyword>
<evidence type="ECO:0000256" key="1">
    <source>
        <dbReference type="SAM" id="SignalP"/>
    </source>
</evidence>